<dbReference type="Proteomes" id="UP000242525">
    <property type="component" value="Unassembled WGS sequence"/>
</dbReference>
<dbReference type="GO" id="GO:0005783">
    <property type="term" value="C:endoplasmic reticulum"/>
    <property type="evidence" value="ECO:0007669"/>
    <property type="project" value="TreeGrafter"/>
</dbReference>
<evidence type="ECO:0000256" key="6">
    <source>
        <dbReference type="SAM" id="MobiDB-lite"/>
    </source>
</evidence>
<evidence type="ECO:0000256" key="2">
    <source>
        <dbReference type="ARBA" id="ARBA00007322"/>
    </source>
</evidence>
<feature type="region of interest" description="Disordered" evidence="6">
    <location>
        <begin position="254"/>
        <end position="284"/>
    </location>
</feature>
<evidence type="ECO:0000313" key="9">
    <source>
        <dbReference type="Proteomes" id="UP000242525"/>
    </source>
</evidence>
<keyword evidence="3 7" id="KW-0812">Transmembrane</keyword>
<feature type="transmembrane region" description="Helical" evidence="7">
    <location>
        <begin position="57"/>
        <end position="75"/>
    </location>
</feature>
<sequence length="284" mass="32027">MGSVKEVPSSSSSAEPAKNTDTLKLIWFGGHAATIVFSALFTLTFIFFKGGSLVGQIFYRGLFLAVSVTYGLALYQRFGGETPSFFVLLRMENFQYGILGLLWLISRYHWIKIVPFLGISLLQASYYVETELKPGTPLARQIEDFRSKHIVLLSEAIAWTNFLIMLRLFIELITFRRGSAVGFLAFGFFLRIRLAYSLEQQKVLLKLREVVEEKINQPSTPAKIKDLWLKATVSGEAYDHYELDPKKAKAKAAQKKKALEEDREAASKARETFESEVKATGSSI</sequence>
<comment type="subcellular location">
    <subcellularLocation>
        <location evidence="1">Membrane</location>
        <topology evidence="1">Multi-pass membrane protein</topology>
    </subcellularLocation>
</comment>
<dbReference type="GO" id="GO:0061024">
    <property type="term" value="P:membrane organization"/>
    <property type="evidence" value="ECO:0007669"/>
    <property type="project" value="TreeGrafter"/>
</dbReference>
<organism evidence="8 9">
    <name type="scientific">Geotrichum candidum</name>
    <name type="common">Oospora lactis</name>
    <name type="synonym">Dipodascus geotrichum</name>
    <dbReference type="NCBI Taxonomy" id="1173061"/>
    <lineage>
        <taxon>Eukaryota</taxon>
        <taxon>Fungi</taxon>
        <taxon>Dikarya</taxon>
        <taxon>Ascomycota</taxon>
        <taxon>Saccharomycotina</taxon>
        <taxon>Dipodascomycetes</taxon>
        <taxon>Dipodascales</taxon>
        <taxon>Dipodascaceae</taxon>
        <taxon>Geotrichum</taxon>
    </lineage>
</organism>
<dbReference type="GO" id="GO:0016020">
    <property type="term" value="C:membrane"/>
    <property type="evidence" value="ECO:0007669"/>
    <property type="project" value="UniProtKB-SubCell"/>
</dbReference>
<evidence type="ECO:0000256" key="4">
    <source>
        <dbReference type="ARBA" id="ARBA00022989"/>
    </source>
</evidence>
<comment type="similarity">
    <text evidence="2">Belongs to the PER33/POM33 family.</text>
</comment>
<dbReference type="EMBL" id="CCBN010000008">
    <property type="protein sequence ID" value="CDO54532.1"/>
    <property type="molecule type" value="Genomic_DNA"/>
</dbReference>
<dbReference type="PANTHER" id="PTHR12703">
    <property type="entry name" value="TRANSMEMBRANE PROTEIN 33"/>
    <property type="match status" value="1"/>
</dbReference>
<reference evidence="8" key="1">
    <citation type="submission" date="2014-03" db="EMBL/GenBank/DDBJ databases">
        <authorList>
            <person name="Casaregola S."/>
        </authorList>
    </citation>
    <scope>NUCLEOTIDE SEQUENCE [LARGE SCALE GENOMIC DNA]</scope>
    <source>
        <strain evidence="8">CLIB 918</strain>
    </source>
</reference>
<proteinExistence type="inferred from homology"/>
<dbReference type="AlphaFoldDB" id="A0A0J9XCG4"/>
<dbReference type="OrthoDB" id="5581259at2759"/>
<gene>
    <name evidence="8" type="ORF">BN980_GECA08s00659g</name>
</gene>
<feature type="transmembrane region" description="Helical" evidence="7">
    <location>
        <begin position="149"/>
        <end position="170"/>
    </location>
</feature>
<feature type="transmembrane region" description="Helical" evidence="7">
    <location>
        <begin position="176"/>
        <end position="196"/>
    </location>
</feature>
<keyword evidence="5 7" id="KW-0472">Membrane</keyword>
<evidence type="ECO:0000256" key="1">
    <source>
        <dbReference type="ARBA" id="ARBA00004141"/>
    </source>
</evidence>
<keyword evidence="9" id="KW-1185">Reference proteome</keyword>
<comment type="caution">
    <text evidence="8">The sequence shown here is derived from an EMBL/GenBank/DDBJ whole genome shotgun (WGS) entry which is preliminary data.</text>
</comment>
<feature type="transmembrane region" description="Helical" evidence="7">
    <location>
        <begin position="25"/>
        <end position="48"/>
    </location>
</feature>
<name>A0A0J9XCG4_GEOCN</name>
<dbReference type="Pfam" id="PF03661">
    <property type="entry name" value="TMEM33_Pom33"/>
    <property type="match status" value="1"/>
</dbReference>
<dbReference type="STRING" id="1173061.A0A0J9XCG4"/>
<evidence type="ECO:0000256" key="5">
    <source>
        <dbReference type="ARBA" id="ARBA00023136"/>
    </source>
</evidence>
<dbReference type="InterPro" id="IPR051645">
    <property type="entry name" value="PER33/POM33_regulator"/>
</dbReference>
<dbReference type="GO" id="GO:0071786">
    <property type="term" value="P:endoplasmic reticulum tubular network organization"/>
    <property type="evidence" value="ECO:0007669"/>
    <property type="project" value="TreeGrafter"/>
</dbReference>
<dbReference type="PANTHER" id="PTHR12703:SF4">
    <property type="entry name" value="TRANSMEMBRANE PROTEIN 33"/>
    <property type="match status" value="1"/>
</dbReference>
<feature type="compositionally biased region" description="Basic and acidic residues" evidence="6">
    <location>
        <begin position="257"/>
        <end position="277"/>
    </location>
</feature>
<evidence type="ECO:0000256" key="7">
    <source>
        <dbReference type="SAM" id="Phobius"/>
    </source>
</evidence>
<accession>A0A0J9XCG4</accession>
<dbReference type="InterPro" id="IPR005344">
    <property type="entry name" value="TMEM33/Pom33"/>
</dbReference>
<evidence type="ECO:0000313" key="8">
    <source>
        <dbReference type="EMBL" id="CDO54532.1"/>
    </source>
</evidence>
<evidence type="ECO:0000256" key="3">
    <source>
        <dbReference type="ARBA" id="ARBA00022692"/>
    </source>
</evidence>
<keyword evidence="4 7" id="KW-1133">Transmembrane helix</keyword>
<protein>
    <submittedName>
        <fullName evidence="8">Similar to Saccharomyces cerevisiae YLL023C POM33 Transmembrane nucleoporin involved in nuclear pore complex (NPC) distribution, assembly or stabilization</fullName>
    </submittedName>
</protein>